<dbReference type="PRINTS" id="PR00385">
    <property type="entry name" value="P450"/>
</dbReference>
<feature type="binding site" description="axial binding residue" evidence="9">
    <location>
        <position position="479"/>
    </location>
    <ligand>
        <name>heme</name>
        <dbReference type="ChEBI" id="CHEBI:30413"/>
    </ligand>
    <ligandPart>
        <name>Fe</name>
        <dbReference type="ChEBI" id="CHEBI:18248"/>
    </ligandPart>
</feature>
<dbReference type="InterPro" id="IPR036396">
    <property type="entry name" value="Cyt_P450_sf"/>
</dbReference>
<dbReference type="InterPro" id="IPR050121">
    <property type="entry name" value="Cytochrome_P450_monoxygenase"/>
</dbReference>
<keyword evidence="13" id="KW-1185">Reference proteome</keyword>
<comment type="cofactor">
    <cofactor evidence="1 9">
        <name>heme</name>
        <dbReference type="ChEBI" id="CHEBI:30413"/>
    </cofactor>
</comment>
<dbReference type="GO" id="GO:0004497">
    <property type="term" value="F:monooxygenase activity"/>
    <property type="evidence" value="ECO:0007669"/>
    <property type="project" value="UniProtKB-KW"/>
</dbReference>
<gene>
    <name evidence="12" type="ORF">GGX14DRAFT_607225</name>
</gene>
<comment type="pathway">
    <text evidence="2">Secondary metabolite biosynthesis.</text>
</comment>
<dbReference type="PANTHER" id="PTHR24305:SF29">
    <property type="entry name" value="BENZOATE-PARA-HYDROXYLASE"/>
    <property type="match status" value="1"/>
</dbReference>
<dbReference type="PANTHER" id="PTHR24305">
    <property type="entry name" value="CYTOCHROME P450"/>
    <property type="match status" value="1"/>
</dbReference>
<keyword evidence="11" id="KW-0812">Transmembrane</keyword>
<dbReference type="GO" id="GO:0016705">
    <property type="term" value="F:oxidoreductase activity, acting on paired donors, with incorporation or reduction of molecular oxygen"/>
    <property type="evidence" value="ECO:0007669"/>
    <property type="project" value="InterPro"/>
</dbReference>
<evidence type="ECO:0000256" key="1">
    <source>
        <dbReference type="ARBA" id="ARBA00001971"/>
    </source>
</evidence>
<evidence type="ECO:0000256" key="2">
    <source>
        <dbReference type="ARBA" id="ARBA00005179"/>
    </source>
</evidence>
<evidence type="ECO:0000256" key="8">
    <source>
        <dbReference type="ARBA" id="ARBA00023033"/>
    </source>
</evidence>
<dbReference type="InterPro" id="IPR001128">
    <property type="entry name" value="Cyt_P450"/>
</dbReference>
<dbReference type="Pfam" id="PF00067">
    <property type="entry name" value="p450"/>
    <property type="match status" value="1"/>
</dbReference>
<accession>A0AAD6YF09</accession>
<name>A0AAD6YF09_9AGAR</name>
<evidence type="ECO:0000256" key="10">
    <source>
        <dbReference type="RuleBase" id="RU000461"/>
    </source>
</evidence>
<evidence type="ECO:0000256" key="7">
    <source>
        <dbReference type="ARBA" id="ARBA00023004"/>
    </source>
</evidence>
<feature type="transmembrane region" description="Helical" evidence="11">
    <location>
        <begin position="6"/>
        <end position="28"/>
    </location>
</feature>
<dbReference type="PRINTS" id="PR00463">
    <property type="entry name" value="EP450I"/>
</dbReference>
<dbReference type="EMBL" id="JARJCW010000016">
    <property type="protein sequence ID" value="KAJ7216045.1"/>
    <property type="molecule type" value="Genomic_DNA"/>
</dbReference>
<evidence type="ECO:0000256" key="3">
    <source>
        <dbReference type="ARBA" id="ARBA00010617"/>
    </source>
</evidence>
<keyword evidence="6 10" id="KW-0560">Oxidoreductase</keyword>
<evidence type="ECO:0000313" key="12">
    <source>
        <dbReference type="EMBL" id="KAJ7216045.1"/>
    </source>
</evidence>
<comment type="caution">
    <text evidence="12">The sequence shown here is derived from an EMBL/GenBank/DDBJ whole genome shotgun (WGS) entry which is preliminary data.</text>
</comment>
<evidence type="ECO:0000256" key="6">
    <source>
        <dbReference type="ARBA" id="ARBA00023002"/>
    </source>
</evidence>
<dbReference type="GO" id="GO:0005506">
    <property type="term" value="F:iron ion binding"/>
    <property type="evidence" value="ECO:0007669"/>
    <property type="project" value="InterPro"/>
</dbReference>
<keyword evidence="7 9" id="KW-0408">Iron</keyword>
<evidence type="ECO:0000256" key="9">
    <source>
        <dbReference type="PIRSR" id="PIRSR602401-1"/>
    </source>
</evidence>
<dbReference type="InterPro" id="IPR002401">
    <property type="entry name" value="Cyt_P450_E_grp-I"/>
</dbReference>
<keyword evidence="5 9" id="KW-0479">Metal-binding</keyword>
<proteinExistence type="inferred from homology"/>
<keyword evidence="8 10" id="KW-0503">Monooxygenase</keyword>
<sequence>MPYLQFLIAALLGLPPVIFLAHLVFYFVDPYGLRQYPGPFLARLTPAWLGWAAQQVHRAEAVHEAHKKYGPFVRISPSEVSVAVPEALPIVYGHGNGALKSSFYDSFISIGGRAIFSTLDRVQHARKRKTVAHIFSPKSVLDFEHYIRVHITTLLGQWERMYDDALKGLSGPEGEGWTGRDGRLWFDCRPWIGYLALDTIGDLAFGAPFGMLAAGHDAARVPATAAARKDAHFKKTETTHAPAIALLNGRGEYVAALGVLPAWWRPLAAYLPWYRARAQSASELAGMAIVAVAKRLATPSDRVDVLSKLLDGKDEHGQPLGREELTVEAHAFLIAGSDTTATSLTAIMFHIAANPAVQERLQEELDVFLGIGDDPIAWHEQVKQLPYLDACINEGLRVNCTNASGLPRVVPEGGLIIQGQHFPAGAVVGVPIYTVHRDPEVWGEDADVYRPERWLDADSEKAALMQKTFTPFSSGPRACIGRNLALLEIVIIVATLFRRYNFVLAEPDKPIETREGFLRKPVHCNVGIKRRDVY</sequence>
<evidence type="ECO:0000256" key="11">
    <source>
        <dbReference type="SAM" id="Phobius"/>
    </source>
</evidence>
<dbReference type="InterPro" id="IPR017972">
    <property type="entry name" value="Cyt_P450_CS"/>
</dbReference>
<dbReference type="Gene3D" id="1.10.630.10">
    <property type="entry name" value="Cytochrome P450"/>
    <property type="match status" value="1"/>
</dbReference>
<keyword evidence="11" id="KW-1133">Transmembrane helix</keyword>
<evidence type="ECO:0000256" key="4">
    <source>
        <dbReference type="ARBA" id="ARBA00022617"/>
    </source>
</evidence>
<dbReference type="PROSITE" id="PS00086">
    <property type="entry name" value="CYTOCHROME_P450"/>
    <property type="match status" value="1"/>
</dbReference>
<dbReference type="CDD" id="cd11061">
    <property type="entry name" value="CYP67-like"/>
    <property type="match status" value="1"/>
</dbReference>
<evidence type="ECO:0000313" key="13">
    <source>
        <dbReference type="Proteomes" id="UP001219525"/>
    </source>
</evidence>
<reference evidence="12" key="1">
    <citation type="submission" date="2023-03" db="EMBL/GenBank/DDBJ databases">
        <title>Massive genome expansion in bonnet fungi (Mycena s.s.) driven by repeated elements and novel gene families across ecological guilds.</title>
        <authorList>
            <consortium name="Lawrence Berkeley National Laboratory"/>
            <person name="Harder C.B."/>
            <person name="Miyauchi S."/>
            <person name="Viragh M."/>
            <person name="Kuo A."/>
            <person name="Thoen E."/>
            <person name="Andreopoulos B."/>
            <person name="Lu D."/>
            <person name="Skrede I."/>
            <person name="Drula E."/>
            <person name="Henrissat B."/>
            <person name="Morin E."/>
            <person name="Kohler A."/>
            <person name="Barry K."/>
            <person name="LaButti K."/>
            <person name="Morin E."/>
            <person name="Salamov A."/>
            <person name="Lipzen A."/>
            <person name="Mereny Z."/>
            <person name="Hegedus B."/>
            <person name="Baldrian P."/>
            <person name="Stursova M."/>
            <person name="Weitz H."/>
            <person name="Taylor A."/>
            <person name="Grigoriev I.V."/>
            <person name="Nagy L.G."/>
            <person name="Martin F."/>
            <person name="Kauserud H."/>
        </authorList>
    </citation>
    <scope>NUCLEOTIDE SEQUENCE</scope>
    <source>
        <strain evidence="12">9144</strain>
    </source>
</reference>
<protein>
    <submittedName>
        <fullName evidence="12">Cytochrome P450</fullName>
    </submittedName>
</protein>
<organism evidence="12 13">
    <name type="scientific">Mycena pura</name>
    <dbReference type="NCBI Taxonomy" id="153505"/>
    <lineage>
        <taxon>Eukaryota</taxon>
        <taxon>Fungi</taxon>
        <taxon>Dikarya</taxon>
        <taxon>Basidiomycota</taxon>
        <taxon>Agaricomycotina</taxon>
        <taxon>Agaricomycetes</taxon>
        <taxon>Agaricomycetidae</taxon>
        <taxon>Agaricales</taxon>
        <taxon>Marasmiineae</taxon>
        <taxon>Mycenaceae</taxon>
        <taxon>Mycena</taxon>
    </lineage>
</organism>
<keyword evidence="11" id="KW-0472">Membrane</keyword>
<keyword evidence="4 9" id="KW-0349">Heme</keyword>
<dbReference type="SUPFAM" id="SSF48264">
    <property type="entry name" value="Cytochrome P450"/>
    <property type="match status" value="1"/>
</dbReference>
<evidence type="ECO:0000256" key="5">
    <source>
        <dbReference type="ARBA" id="ARBA00022723"/>
    </source>
</evidence>
<dbReference type="Proteomes" id="UP001219525">
    <property type="component" value="Unassembled WGS sequence"/>
</dbReference>
<dbReference type="AlphaFoldDB" id="A0AAD6YF09"/>
<dbReference type="GO" id="GO:0020037">
    <property type="term" value="F:heme binding"/>
    <property type="evidence" value="ECO:0007669"/>
    <property type="project" value="InterPro"/>
</dbReference>
<comment type="similarity">
    <text evidence="3 10">Belongs to the cytochrome P450 family.</text>
</comment>